<dbReference type="Proteomes" id="UP001600894">
    <property type="component" value="Unassembled WGS sequence"/>
</dbReference>
<evidence type="ECO:0000313" key="3">
    <source>
        <dbReference type="Proteomes" id="UP001600894"/>
    </source>
</evidence>
<feature type="region of interest" description="Disordered" evidence="1">
    <location>
        <begin position="213"/>
        <end position="238"/>
    </location>
</feature>
<evidence type="ECO:0000256" key="1">
    <source>
        <dbReference type="SAM" id="MobiDB-lite"/>
    </source>
</evidence>
<accession>A0ABQ0B043</accession>
<dbReference type="EMBL" id="BAABXL010000001">
    <property type="protein sequence ID" value="GAA6269652.1"/>
    <property type="molecule type" value="Genomic_DNA"/>
</dbReference>
<proteinExistence type="predicted"/>
<dbReference type="InterPro" id="IPR043737">
    <property type="entry name" value="DUF5682"/>
</dbReference>
<reference evidence="2 3" key="1">
    <citation type="submission" date="2024-04" db="EMBL/GenBank/DDBJ databases">
        <title>Defined microbial consortia suppress multidrug-resistant proinflammatory Enterobacteriaceae via ecological control.</title>
        <authorList>
            <person name="Furuichi M."/>
            <person name="Kawaguchi T."/>
            <person name="Pust M."/>
            <person name="Yasuma K."/>
            <person name="Plichta D."/>
            <person name="Hasegawa N."/>
            <person name="Ohya T."/>
            <person name="Bhattarai S."/>
            <person name="Sasajima S."/>
            <person name="Aoto Y."/>
            <person name="Tuganbaev T."/>
            <person name="Yaginuma M."/>
            <person name="Ueda M."/>
            <person name="Okahashi N."/>
            <person name="Amafuji K."/>
            <person name="Kiridooshi Y."/>
            <person name="Sugita K."/>
            <person name="Strazar M."/>
            <person name="Skelly A."/>
            <person name="Suda W."/>
            <person name="Hattori M."/>
            <person name="Nakamoto N."/>
            <person name="Caballero S."/>
            <person name="Norman J."/>
            <person name="Olle B."/>
            <person name="Tanoue T."/>
            <person name="Arita M."/>
            <person name="Bucci V."/>
            <person name="Atarashi K."/>
            <person name="Xavier R."/>
            <person name="Honda K."/>
        </authorList>
    </citation>
    <scope>NUCLEOTIDE SEQUENCE [LARGE SCALE GENOMIC DNA]</scope>
    <source>
        <strain evidence="3">f13</strain>
    </source>
</reference>
<sequence>MIRRLKPDAVLIEGPENAQSLIPVMTHEDTKAPFAVYCSYQDIKGEIGDKEGYYKCYYPFLDYSPELAALRECKTLGIESCFMDLPYREILAACEESRTKGSSGDRLLSGSQFWDRLCERTGLRSFEEFWEKYFEIRGLRMEDEKWFQMLLGYCRIIREDTPPEQIRSEGCEARERFMAGKLLKKARELGENGRVLAVTGGFHTPGLEEYIRKSREERVSETEPAALTGKTSDRAASGLNGEEGVYLMPYSMEETDAWSGYASGMPFPGFYQKIWEKLEHIGPENGVYEEAVLDFLIETGREGRQKEGVPTAYDEICALEQARGLAMLREKKEPGAWELKDAVLASFIKGECTLSTDRPLRILKKRMTGTRLGKLCDQAQVPPLIRDFERQCAGFGIRSRSALEAKRILTPFSNQKHRDESKFFNRLLFLGADFARKTRGPDLRLNRDRNMMRETWVYGWRPSTGAALMDVSVHGATIEEAAVSLARERLKQEQDAEKAALLLTSAFEMGLEREMEPVYETVSRIILEDTRFYAVAEALSRLRMLQELQGLYRVFLPFEKLIEGCYEKLVILLPSMTRIREEDLDMTMKALKLLYQTGGRPGCSREDYFDALGRMREDGDLHPGLEGCIHGILYGSGREEAGEAEQAASGYLSGTRDRLLKTALFFRGVFFTARDLVFAENGFIAMLDYFFGEVEDGEFMELLPQLRLAFGCFTPGELRRIGSLAAGLHGEKRLETGGQPVLPGVLSYGKELEQYVKTAMEEKQDEG</sequence>
<gene>
    <name evidence="2" type="ORF">F130042H8_27120</name>
</gene>
<protein>
    <submittedName>
        <fullName evidence="2">DUF5682 family protein</fullName>
    </submittedName>
</protein>
<keyword evidence="3" id="KW-1185">Reference proteome</keyword>
<name>A0ABQ0B043_9FIRM</name>
<dbReference type="Pfam" id="PF18934">
    <property type="entry name" value="DUF5682"/>
    <property type="match status" value="1"/>
</dbReference>
<organism evidence="2 3">
    <name type="scientific">Enterocloster alcoholdehydrogenati</name>
    <dbReference type="NCBI Taxonomy" id="2547410"/>
    <lineage>
        <taxon>Bacteria</taxon>
        <taxon>Bacillati</taxon>
        <taxon>Bacillota</taxon>
        <taxon>Clostridia</taxon>
        <taxon>Lachnospirales</taxon>
        <taxon>Lachnospiraceae</taxon>
        <taxon>Enterocloster</taxon>
    </lineage>
</organism>
<evidence type="ECO:0000313" key="2">
    <source>
        <dbReference type="EMBL" id="GAA6269652.1"/>
    </source>
</evidence>
<comment type="caution">
    <text evidence="2">The sequence shown here is derived from an EMBL/GenBank/DDBJ whole genome shotgun (WGS) entry which is preliminary data.</text>
</comment>